<protein>
    <submittedName>
        <fullName evidence="1">Predicted protein</fullName>
    </submittedName>
</protein>
<proteinExistence type="predicted"/>
<dbReference type="EMBL" id="FP929105">
    <property type="protein sequence ID" value="CBX93258.1"/>
    <property type="molecule type" value="Genomic_DNA"/>
</dbReference>
<dbReference type="InParanoid" id="E4ZNN9"/>
<sequence>MDTETNVPVHRPQADVQLTVTPDAGVHGVGREEAGVEIWEA</sequence>
<dbReference type="Proteomes" id="UP000002668">
    <property type="component" value="Genome"/>
</dbReference>
<dbReference type="VEuPathDB" id="FungiDB:LEMA_uP041590.1"/>
<reference evidence="2" key="1">
    <citation type="journal article" date="2011" name="Nat. Commun.">
        <title>Effector diversification within compartments of the Leptosphaeria maculans genome affected by Repeat-Induced Point mutations.</title>
        <authorList>
            <person name="Rouxel T."/>
            <person name="Grandaubert J."/>
            <person name="Hane J.K."/>
            <person name="Hoede C."/>
            <person name="van de Wouw A.P."/>
            <person name="Couloux A."/>
            <person name="Dominguez V."/>
            <person name="Anthouard V."/>
            <person name="Bally P."/>
            <person name="Bourras S."/>
            <person name="Cozijnsen A.J."/>
            <person name="Ciuffetti L.M."/>
            <person name="Degrave A."/>
            <person name="Dilmaghani A."/>
            <person name="Duret L."/>
            <person name="Fudal I."/>
            <person name="Goodwin S.B."/>
            <person name="Gout L."/>
            <person name="Glaser N."/>
            <person name="Linglin J."/>
            <person name="Kema G.H.J."/>
            <person name="Lapalu N."/>
            <person name="Lawrence C.B."/>
            <person name="May K."/>
            <person name="Meyer M."/>
            <person name="Ollivier B."/>
            <person name="Poulain J."/>
            <person name="Schoch C.L."/>
            <person name="Simon A."/>
            <person name="Spatafora J.W."/>
            <person name="Stachowiak A."/>
            <person name="Turgeon B.G."/>
            <person name="Tyler B.M."/>
            <person name="Vincent D."/>
            <person name="Weissenbach J."/>
            <person name="Amselem J."/>
            <person name="Quesneville H."/>
            <person name="Oliver R.P."/>
            <person name="Wincker P."/>
            <person name="Balesdent M.-H."/>
            <person name="Howlett B.J."/>
        </authorList>
    </citation>
    <scope>NUCLEOTIDE SEQUENCE [LARGE SCALE GENOMIC DNA]</scope>
    <source>
        <strain evidence="2">JN3 / isolate v23.1.3 / race Av1-4-5-6-7-8</strain>
    </source>
</reference>
<organism evidence="2">
    <name type="scientific">Leptosphaeria maculans (strain JN3 / isolate v23.1.3 / race Av1-4-5-6-7-8)</name>
    <name type="common">Blackleg fungus</name>
    <name type="synonym">Phoma lingam</name>
    <dbReference type="NCBI Taxonomy" id="985895"/>
    <lineage>
        <taxon>Eukaryota</taxon>
        <taxon>Fungi</taxon>
        <taxon>Dikarya</taxon>
        <taxon>Ascomycota</taxon>
        <taxon>Pezizomycotina</taxon>
        <taxon>Dothideomycetes</taxon>
        <taxon>Pleosporomycetidae</taxon>
        <taxon>Pleosporales</taxon>
        <taxon>Pleosporineae</taxon>
        <taxon>Leptosphaeriaceae</taxon>
        <taxon>Plenodomus</taxon>
        <taxon>Plenodomus lingam/Leptosphaeria maculans species complex</taxon>
    </lineage>
</organism>
<dbReference type="HOGENOM" id="CLU_3279629_0_0_1"/>
<name>E4ZNN9_LEPMJ</name>
<dbReference type="AlphaFoldDB" id="E4ZNN9"/>
<keyword evidence="2" id="KW-1185">Reference proteome</keyword>
<accession>E4ZNN9</accession>
<gene>
    <name evidence="1" type="ORF">LEMA_uP041590.1</name>
</gene>
<evidence type="ECO:0000313" key="1">
    <source>
        <dbReference type="EMBL" id="CBX93258.1"/>
    </source>
</evidence>
<evidence type="ECO:0000313" key="2">
    <source>
        <dbReference type="Proteomes" id="UP000002668"/>
    </source>
</evidence>